<accession>A0A7Y7IG20</accession>
<comment type="caution">
    <text evidence="1">The sequence shown here is derived from an EMBL/GenBank/DDBJ whole genome shotgun (WGS) entry which is preliminary data.</text>
</comment>
<dbReference type="EMBL" id="JAAMFM010000004">
    <property type="protein sequence ID" value="NVM94231.1"/>
    <property type="molecule type" value="Genomic_DNA"/>
</dbReference>
<dbReference type="Proteomes" id="UP000543556">
    <property type="component" value="Unassembled WGS sequence"/>
</dbReference>
<organism evidence="1 2">
    <name type="scientific">Arthrobacter wenxiniae</name>
    <dbReference type="NCBI Taxonomy" id="2713570"/>
    <lineage>
        <taxon>Bacteria</taxon>
        <taxon>Bacillati</taxon>
        <taxon>Actinomycetota</taxon>
        <taxon>Actinomycetes</taxon>
        <taxon>Micrococcales</taxon>
        <taxon>Micrococcaceae</taxon>
        <taxon>Arthrobacter</taxon>
    </lineage>
</organism>
<reference evidence="1 2" key="1">
    <citation type="submission" date="2020-02" db="EMBL/GenBank/DDBJ databases">
        <title>Genome sequence of strain AETb3-4.</title>
        <authorList>
            <person name="Gao J."/>
            <person name="Zhang X."/>
        </authorList>
    </citation>
    <scope>NUCLEOTIDE SEQUENCE [LARGE SCALE GENOMIC DNA]</scope>
    <source>
        <strain evidence="1 2">AETb3-4</strain>
    </source>
</reference>
<dbReference type="AlphaFoldDB" id="A0A7Y7IG20"/>
<protein>
    <submittedName>
        <fullName evidence="1">Uncharacterized protein</fullName>
    </submittedName>
</protein>
<proteinExistence type="predicted"/>
<keyword evidence="2" id="KW-1185">Reference proteome</keyword>
<name>A0A7Y7IG20_9MICC</name>
<evidence type="ECO:0000313" key="1">
    <source>
        <dbReference type="EMBL" id="NVM94231.1"/>
    </source>
</evidence>
<gene>
    <name evidence="1" type="ORF">G6034_04765</name>
</gene>
<sequence>MKSDWVAASVRARSMARRRVGAGTSLALAAEGTLGAALSSLQESRSCYAERLRAVSGLAAAERAIHETLLWQLRVLAGWLPASGTALARAFAGTFEIENIVALAHQLDGGAEAPEPYRLGALATAWHRLGSAGTRDELTTMLRTSPWRDVGDAGPAGPGTLRAGLQVAWARRLAAVAPAAGTWCGAVCVLTAARSLSVDGTIPPAPLPRLLRPVLGRAWESSGSIGDFRAALPPSLQKVVRDIASPRELWRAEARAHAQMERDGFVFLRASLPGPDVVLGAMAVLSVDAWRVRAALAAAAAGAGSSEVLDEAA</sequence>
<evidence type="ECO:0000313" key="2">
    <source>
        <dbReference type="Proteomes" id="UP000543556"/>
    </source>
</evidence>